<gene>
    <name evidence="2" type="ORF">QQ91_0011235</name>
</gene>
<comment type="caution">
    <text evidence="2">The sequence shown here is derived from an EMBL/GenBank/DDBJ whole genome shotgun (WGS) entry which is preliminary data.</text>
</comment>
<evidence type="ECO:0000256" key="1">
    <source>
        <dbReference type="SAM" id="Phobius"/>
    </source>
</evidence>
<feature type="transmembrane region" description="Helical" evidence="1">
    <location>
        <begin position="123"/>
        <end position="143"/>
    </location>
</feature>
<dbReference type="AlphaFoldDB" id="A0ABD4T4I2"/>
<dbReference type="Proteomes" id="UP000031561">
    <property type="component" value="Unassembled WGS sequence"/>
</dbReference>
<sequence>MASLSRELNLYVFETCQAEHIALADLLSVAEERVFGLLFVILALPSALPIPAPGYSIPFGLALFILAVQLMLGWSTPWLPHRLAKHPFSRQKAQGILRAGTPWLQKIEAVTRPRMTYICKGRIGNLILGAAIALMAISMMIPIPGTNTIPAMGIFVLGFGLLEDDGVMSLVGLAICTVGLVVSTSIIGALLWGGSSLVDLAKIWLNAL</sequence>
<accession>A0ABD4T4I2</accession>
<feature type="transmembrane region" description="Helical" evidence="1">
    <location>
        <begin position="167"/>
        <end position="192"/>
    </location>
</feature>
<dbReference type="PANTHER" id="PTHR41795">
    <property type="entry name" value="EXOPOLYSACCHARIDE SYNTHESIS PROTEIN"/>
    <property type="match status" value="1"/>
</dbReference>
<evidence type="ECO:0000313" key="3">
    <source>
        <dbReference type="Proteomes" id="UP000031561"/>
    </source>
</evidence>
<organism evidence="2 3">
    <name type="scientific">Lyngbya confervoides BDU141951</name>
    <dbReference type="NCBI Taxonomy" id="1574623"/>
    <lineage>
        <taxon>Bacteria</taxon>
        <taxon>Bacillati</taxon>
        <taxon>Cyanobacteriota</taxon>
        <taxon>Cyanophyceae</taxon>
        <taxon>Oscillatoriophycideae</taxon>
        <taxon>Oscillatoriales</taxon>
        <taxon>Microcoleaceae</taxon>
        <taxon>Lyngbya</taxon>
    </lineage>
</organism>
<reference evidence="2 3" key="1">
    <citation type="journal article" date="2015" name="Genome Announc.">
        <title>Draft Genome Sequence of Filamentous Marine Cyanobacterium Lyngbya confervoides Strain BDU141951.</title>
        <authorList>
            <person name="Chandrababunaidu M.M."/>
            <person name="Sen D."/>
            <person name="Tripathy S."/>
        </authorList>
    </citation>
    <scope>NUCLEOTIDE SEQUENCE [LARGE SCALE GENOMIC DNA]</scope>
    <source>
        <strain evidence="2 3">BDU141951</strain>
    </source>
</reference>
<dbReference type="PANTHER" id="PTHR41795:SF1">
    <property type="entry name" value="EXOPOLYSACCHARIDE SYNTHESIS PROTEIN"/>
    <property type="match status" value="1"/>
</dbReference>
<keyword evidence="1" id="KW-0472">Membrane</keyword>
<keyword evidence="1" id="KW-1133">Transmembrane helix</keyword>
<name>A0ABD4T4I2_9CYAN</name>
<protein>
    <submittedName>
        <fullName evidence="2">Exopolysaccharide biosynthesis protein</fullName>
    </submittedName>
</protein>
<dbReference type="PIRSF" id="PIRSF033239">
    <property type="entry name" value="ExoD"/>
    <property type="match status" value="1"/>
</dbReference>
<feature type="transmembrane region" description="Helical" evidence="1">
    <location>
        <begin position="34"/>
        <end position="51"/>
    </location>
</feature>
<keyword evidence="1" id="KW-0812">Transmembrane</keyword>
<feature type="transmembrane region" description="Helical" evidence="1">
    <location>
        <begin position="57"/>
        <end position="80"/>
    </location>
</feature>
<dbReference type="Pfam" id="PF06055">
    <property type="entry name" value="ExoD"/>
    <property type="match status" value="1"/>
</dbReference>
<proteinExistence type="predicted"/>
<keyword evidence="3" id="KW-1185">Reference proteome</keyword>
<dbReference type="InterPro" id="IPR010331">
    <property type="entry name" value="ExoD"/>
</dbReference>
<dbReference type="EMBL" id="JTHE03000061">
    <property type="protein sequence ID" value="MCM1983389.1"/>
    <property type="molecule type" value="Genomic_DNA"/>
</dbReference>
<dbReference type="RefSeq" id="WP_166275113.1">
    <property type="nucleotide sequence ID" value="NZ_JTHE03000061.1"/>
</dbReference>
<evidence type="ECO:0000313" key="2">
    <source>
        <dbReference type="EMBL" id="MCM1983389.1"/>
    </source>
</evidence>